<accession>A0ACB8VV12</accession>
<proteinExistence type="predicted"/>
<sequence>MAALSTRNQLAKQQRNTSVPATTTSSATPEASNSSNMLTPKMLSDSKIGAAIQSLRDDIKLDIDSARGELSAAVTSLQTSLASHNTRLKELEKAADYTGDCITELRATVSQLQGDVRELQAKCEDLEGRSRRNNLRLTGVGEGLENGQPTQFVSQLLKHLHLSEAPLLDRAHRSLRAKPKPGDPPRVFITRVHYTHMRDEILRKSSRAPLIYKGKMLHIYPDYTIAVMKKRAAFGDVKRKLRSIEGGK</sequence>
<gene>
    <name evidence="1" type="ORF">L3Q82_002848</name>
</gene>
<dbReference type="EMBL" id="CM041547">
    <property type="protein sequence ID" value="KAI3359339.1"/>
    <property type="molecule type" value="Genomic_DNA"/>
</dbReference>
<dbReference type="Proteomes" id="UP000831701">
    <property type="component" value="Chromosome 17"/>
</dbReference>
<comment type="caution">
    <text evidence="1">The sequence shown here is derived from an EMBL/GenBank/DDBJ whole genome shotgun (WGS) entry which is preliminary data.</text>
</comment>
<reference evidence="1" key="1">
    <citation type="submission" date="2022-04" db="EMBL/GenBank/DDBJ databases">
        <title>Jade perch genome.</title>
        <authorList>
            <person name="Chao B."/>
        </authorList>
    </citation>
    <scope>NUCLEOTIDE SEQUENCE</scope>
    <source>
        <strain evidence="1">CB-2022</strain>
    </source>
</reference>
<protein>
    <submittedName>
        <fullName evidence="1">Uncharacterized protein</fullName>
    </submittedName>
</protein>
<organism evidence="1 2">
    <name type="scientific">Scortum barcoo</name>
    <name type="common">barcoo grunter</name>
    <dbReference type="NCBI Taxonomy" id="214431"/>
    <lineage>
        <taxon>Eukaryota</taxon>
        <taxon>Metazoa</taxon>
        <taxon>Chordata</taxon>
        <taxon>Craniata</taxon>
        <taxon>Vertebrata</taxon>
        <taxon>Euteleostomi</taxon>
        <taxon>Actinopterygii</taxon>
        <taxon>Neopterygii</taxon>
        <taxon>Teleostei</taxon>
        <taxon>Neoteleostei</taxon>
        <taxon>Acanthomorphata</taxon>
        <taxon>Eupercaria</taxon>
        <taxon>Centrarchiformes</taxon>
        <taxon>Terapontoidei</taxon>
        <taxon>Terapontidae</taxon>
        <taxon>Scortum</taxon>
    </lineage>
</organism>
<evidence type="ECO:0000313" key="2">
    <source>
        <dbReference type="Proteomes" id="UP000831701"/>
    </source>
</evidence>
<name>A0ACB8VV12_9TELE</name>
<evidence type="ECO:0000313" key="1">
    <source>
        <dbReference type="EMBL" id="KAI3359339.1"/>
    </source>
</evidence>
<keyword evidence="2" id="KW-1185">Reference proteome</keyword>